<dbReference type="InterPro" id="IPR000380">
    <property type="entry name" value="Topo_IA"/>
</dbReference>
<dbReference type="InterPro" id="IPR006171">
    <property type="entry name" value="TOPRIM_dom"/>
</dbReference>
<dbReference type="GO" id="GO:0003677">
    <property type="term" value="F:DNA binding"/>
    <property type="evidence" value="ECO:0007669"/>
    <property type="project" value="InterPro"/>
</dbReference>
<dbReference type="EMBL" id="UINC01032232">
    <property type="protein sequence ID" value="SVB19552.1"/>
    <property type="molecule type" value="Genomic_DNA"/>
</dbReference>
<feature type="domain" description="Toprim" evidence="1">
    <location>
        <begin position="1"/>
        <end position="107"/>
    </location>
</feature>
<dbReference type="GO" id="GO:0006265">
    <property type="term" value="P:DNA topological change"/>
    <property type="evidence" value="ECO:0007669"/>
    <property type="project" value="InterPro"/>
</dbReference>
<dbReference type="PANTHER" id="PTHR42785">
    <property type="entry name" value="DNA TOPOISOMERASE, TYPE IA, CORE"/>
    <property type="match status" value="1"/>
</dbReference>
<dbReference type="SMART" id="SM00493">
    <property type="entry name" value="TOPRIM"/>
    <property type="match status" value="1"/>
</dbReference>
<dbReference type="PROSITE" id="PS50880">
    <property type="entry name" value="TOPRIM"/>
    <property type="match status" value="1"/>
</dbReference>
<feature type="non-terminal residue" evidence="2">
    <location>
        <position position="107"/>
    </location>
</feature>
<name>A0A382C1B7_9ZZZZ</name>
<protein>
    <recommendedName>
        <fullName evidence="1">Toprim domain-containing protein</fullName>
    </recommendedName>
</protein>
<accession>A0A382C1B7</accession>
<gene>
    <name evidence="2" type="ORF">METZ01_LOCUS172406</name>
</gene>
<dbReference type="Pfam" id="PF01751">
    <property type="entry name" value="Toprim"/>
    <property type="match status" value="1"/>
</dbReference>
<dbReference type="PANTHER" id="PTHR42785:SF1">
    <property type="entry name" value="DNA TOPOISOMERASE"/>
    <property type="match status" value="1"/>
</dbReference>
<evidence type="ECO:0000313" key="2">
    <source>
        <dbReference type="EMBL" id="SVB19552.1"/>
    </source>
</evidence>
<dbReference type="InterPro" id="IPR023405">
    <property type="entry name" value="Topo_IA_core_domain"/>
</dbReference>
<dbReference type="Gene3D" id="3.40.50.140">
    <property type="match status" value="1"/>
</dbReference>
<dbReference type="AlphaFoldDB" id="A0A382C1B7"/>
<organism evidence="2">
    <name type="scientific">marine metagenome</name>
    <dbReference type="NCBI Taxonomy" id="408172"/>
    <lineage>
        <taxon>unclassified sequences</taxon>
        <taxon>metagenomes</taxon>
        <taxon>ecological metagenomes</taxon>
    </lineage>
</organism>
<sequence>MNLVIVESPAKAKTINKYLGNDYIVLASYGHIRDLPSKNGSVDPNNNFRMEWEVDSFSKKYLKEIVDAAKDSSKIILATDPDREGEAIAWHVKEYLNEKKLLKDKHI</sequence>
<reference evidence="2" key="1">
    <citation type="submission" date="2018-05" db="EMBL/GenBank/DDBJ databases">
        <authorList>
            <person name="Lanie J.A."/>
            <person name="Ng W.-L."/>
            <person name="Kazmierczak K.M."/>
            <person name="Andrzejewski T.M."/>
            <person name="Davidsen T.M."/>
            <person name="Wayne K.J."/>
            <person name="Tettelin H."/>
            <person name="Glass J.I."/>
            <person name="Rusch D."/>
            <person name="Podicherti R."/>
            <person name="Tsui H.-C.T."/>
            <person name="Winkler M.E."/>
        </authorList>
    </citation>
    <scope>NUCLEOTIDE SEQUENCE</scope>
</reference>
<dbReference type="GO" id="GO:0003917">
    <property type="term" value="F:DNA topoisomerase type I (single strand cut, ATP-independent) activity"/>
    <property type="evidence" value="ECO:0007669"/>
    <property type="project" value="InterPro"/>
</dbReference>
<proteinExistence type="predicted"/>
<evidence type="ECO:0000259" key="1">
    <source>
        <dbReference type="PROSITE" id="PS50880"/>
    </source>
</evidence>
<dbReference type="SUPFAM" id="SSF56712">
    <property type="entry name" value="Prokaryotic type I DNA topoisomerase"/>
    <property type="match status" value="1"/>
</dbReference>